<keyword evidence="2" id="KW-1185">Reference proteome</keyword>
<gene>
    <name evidence="1" type="ORF">TNCT_642781</name>
</gene>
<comment type="caution">
    <text evidence="1">The sequence shown here is derived from an EMBL/GenBank/DDBJ whole genome shotgun (WGS) entry which is preliminary data.</text>
</comment>
<protein>
    <submittedName>
        <fullName evidence="1">Uncharacterized protein</fullName>
    </submittedName>
</protein>
<evidence type="ECO:0000313" key="2">
    <source>
        <dbReference type="Proteomes" id="UP000887116"/>
    </source>
</evidence>
<sequence length="68" mass="7406">MKRQTQLRGVMPYFINSSTNEWSRGVRVAACGAAGLKPTDCYCGGCGVLPSLDDIGSREEPTERRGKK</sequence>
<evidence type="ECO:0000313" key="1">
    <source>
        <dbReference type="EMBL" id="GFR06176.1"/>
    </source>
</evidence>
<accession>A0A8X6LCW0</accession>
<organism evidence="1 2">
    <name type="scientific">Trichonephila clavata</name>
    <name type="common">Joro spider</name>
    <name type="synonym">Nephila clavata</name>
    <dbReference type="NCBI Taxonomy" id="2740835"/>
    <lineage>
        <taxon>Eukaryota</taxon>
        <taxon>Metazoa</taxon>
        <taxon>Ecdysozoa</taxon>
        <taxon>Arthropoda</taxon>
        <taxon>Chelicerata</taxon>
        <taxon>Arachnida</taxon>
        <taxon>Araneae</taxon>
        <taxon>Araneomorphae</taxon>
        <taxon>Entelegynae</taxon>
        <taxon>Araneoidea</taxon>
        <taxon>Nephilidae</taxon>
        <taxon>Trichonephila</taxon>
    </lineage>
</organism>
<dbReference type="Proteomes" id="UP000887116">
    <property type="component" value="Unassembled WGS sequence"/>
</dbReference>
<reference evidence="1" key="1">
    <citation type="submission" date="2020-07" db="EMBL/GenBank/DDBJ databases">
        <title>Multicomponent nature underlies the extraordinary mechanical properties of spider dragline silk.</title>
        <authorList>
            <person name="Kono N."/>
            <person name="Nakamura H."/>
            <person name="Mori M."/>
            <person name="Yoshida Y."/>
            <person name="Ohtoshi R."/>
            <person name="Malay A.D."/>
            <person name="Moran D.A.P."/>
            <person name="Tomita M."/>
            <person name="Numata K."/>
            <person name="Arakawa K."/>
        </authorList>
    </citation>
    <scope>NUCLEOTIDE SEQUENCE</scope>
</reference>
<dbReference type="AlphaFoldDB" id="A0A8X6LCW0"/>
<dbReference type="EMBL" id="BMAO01006118">
    <property type="protein sequence ID" value="GFR06176.1"/>
    <property type="molecule type" value="Genomic_DNA"/>
</dbReference>
<name>A0A8X6LCW0_TRICU</name>
<proteinExistence type="predicted"/>